<keyword evidence="5" id="KW-1185">Reference proteome</keyword>
<dbReference type="InterPro" id="IPR040452">
    <property type="entry name" value="SfsA_C"/>
</dbReference>
<evidence type="ECO:0000259" key="3">
    <source>
        <dbReference type="Pfam" id="PF17746"/>
    </source>
</evidence>
<dbReference type="Gene3D" id="2.40.50.580">
    <property type="match status" value="1"/>
</dbReference>
<comment type="caution">
    <text evidence="4">The sequence shown here is derived from an EMBL/GenBank/DDBJ whole genome shotgun (WGS) entry which is preliminary data.</text>
</comment>
<dbReference type="Gene3D" id="3.40.1350.60">
    <property type="match status" value="1"/>
</dbReference>
<feature type="domain" description="Sugar fermentation stimulation protein C-terminal" evidence="2">
    <location>
        <begin position="88"/>
        <end position="223"/>
    </location>
</feature>
<reference evidence="4 5" key="1">
    <citation type="journal article" date="2023" name="Antonie Van Leeuwenhoek">
        <title>Mesoterricola silvestris gen. nov., sp. nov., Mesoterricola sediminis sp. nov., Geothrix oryzae sp. nov., Geothrix edaphica sp. nov., Geothrix rubra sp. nov., and Geothrix limicola sp. nov., six novel members of Acidobacteriota isolated from soils.</title>
        <authorList>
            <person name="Itoh H."/>
            <person name="Sugisawa Y."/>
            <person name="Mise K."/>
            <person name="Xu Z."/>
            <person name="Kuniyasu M."/>
            <person name="Ushijima N."/>
            <person name="Kawano K."/>
            <person name="Kobayashi E."/>
            <person name="Shiratori Y."/>
            <person name="Masuda Y."/>
            <person name="Senoo K."/>
        </authorList>
    </citation>
    <scope>NUCLEOTIDE SEQUENCE [LARGE SCALE GENOMIC DNA]</scope>
    <source>
        <strain evidence="4 5">Red803</strain>
    </source>
</reference>
<comment type="similarity">
    <text evidence="1">Belongs to the SfsA family.</text>
</comment>
<dbReference type="EMBL" id="BSDD01000001">
    <property type="protein sequence ID" value="GLH69053.1"/>
    <property type="molecule type" value="Genomic_DNA"/>
</dbReference>
<accession>A0ABQ5Q303</accession>
<dbReference type="InterPro" id="IPR041465">
    <property type="entry name" value="SfsA_N"/>
</dbReference>
<gene>
    <name evidence="1 4" type="primary">sfsA</name>
    <name evidence="4" type="ORF">GETHPA_05860</name>
</gene>
<feature type="domain" description="SfsA N-terminal OB" evidence="3">
    <location>
        <begin position="17"/>
        <end position="84"/>
    </location>
</feature>
<sequence length="249" mass="27393">MTVPLVEKAGLVAGTLLQRYKRFLADVRLEDGTVVTAHCTNTGSMKTCWEPGDRVLLEPAANPDRKLKFTWLACERGPGAWIGVDTGLPNRVVAEAARRDALPGLPGLRGVRTEVKYGAENSRIDVLAQDAEGREVFIEVKNATLKAGDWVRFPDAVTERGTKHLRELQAMVREGHRAAIAFFVHRTDVTAFDAARAIDPAYAAELDRAAEAGVAVLPLAVRLVTTMESGGLWRLHWELPGLLPWRPER</sequence>
<dbReference type="RefSeq" id="WP_285722811.1">
    <property type="nucleotide sequence ID" value="NZ_BSDD01000001.1"/>
</dbReference>
<dbReference type="Pfam" id="PF17746">
    <property type="entry name" value="SfsA_N"/>
    <property type="match status" value="1"/>
</dbReference>
<dbReference type="PANTHER" id="PTHR30545:SF2">
    <property type="entry name" value="SUGAR FERMENTATION STIMULATION PROTEIN A"/>
    <property type="match status" value="1"/>
</dbReference>
<dbReference type="NCBIfam" id="TIGR00230">
    <property type="entry name" value="sfsA"/>
    <property type="match status" value="1"/>
</dbReference>
<dbReference type="Proteomes" id="UP001165089">
    <property type="component" value="Unassembled WGS sequence"/>
</dbReference>
<dbReference type="PANTHER" id="PTHR30545">
    <property type="entry name" value="SUGAR FERMENTATION STIMULATION PROTEIN A"/>
    <property type="match status" value="1"/>
</dbReference>
<proteinExistence type="inferred from homology"/>
<organism evidence="4 5">
    <name type="scientific">Geothrix rubra</name>
    <dbReference type="NCBI Taxonomy" id="2927977"/>
    <lineage>
        <taxon>Bacteria</taxon>
        <taxon>Pseudomonadati</taxon>
        <taxon>Acidobacteriota</taxon>
        <taxon>Holophagae</taxon>
        <taxon>Holophagales</taxon>
        <taxon>Holophagaceae</taxon>
        <taxon>Geothrix</taxon>
    </lineage>
</organism>
<dbReference type="HAMAP" id="MF_00095">
    <property type="entry name" value="SfsA"/>
    <property type="match status" value="1"/>
</dbReference>
<dbReference type="Pfam" id="PF03749">
    <property type="entry name" value="SfsA"/>
    <property type="match status" value="1"/>
</dbReference>
<dbReference type="InterPro" id="IPR005224">
    <property type="entry name" value="SfsA"/>
</dbReference>
<evidence type="ECO:0000313" key="4">
    <source>
        <dbReference type="EMBL" id="GLH69053.1"/>
    </source>
</evidence>
<protein>
    <recommendedName>
        <fullName evidence="1">Sugar fermentation stimulation protein homolog</fullName>
    </recommendedName>
</protein>
<name>A0ABQ5Q303_9BACT</name>
<dbReference type="CDD" id="cd22359">
    <property type="entry name" value="SfsA-like_bacterial"/>
    <property type="match status" value="1"/>
</dbReference>
<evidence type="ECO:0000313" key="5">
    <source>
        <dbReference type="Proteomes" id="UP001165089"/>
    </source>
</evidence>
<evidence type="ECO:0000256" key="1">
    <source>
        <dbReference type="HAMAP-Rule" id="MF_00095"/>
    </source>
</evidence>
<evidence type="ECO:0000259" key="2">
    <source>
        <dbReference type="Pfam" id="PF03749"/>
    </source>
</evidence>